<keyword evidence="13" id="KW-0511">Multifunctional enzyme</keyword>
<feature type="binding site" evidence="14">
    <location>
        <position position="240"/>
    </location>
    <ligand>
        <name>a divalent metal cation</name>
        <dbReference type="ChEBI" id="CHEBI:60240"/>
    </ligand>
</feature>
<evidence type="ECO:0000256" key="7">
    <source>
        <dbReference type="ARBA" id="ARBA00011233"/>
    </source>
</evidence>
<feature type="site" description="Transition state stabilizer" evidence="14">
    <location>
        <position position="362"/>
    </location>
</feature>
<comment type="pathway">
    <text evidence="3 14">Isoprenoid biosynthesis; isopentenyl diphosphate biosynthesis via DXP pathway; isopentenyl diphosphate from 1-deoxy-D-xylulose 5-phosphate: step 4/6.</text>
</comment>
<dbReference type="HAMAP" id="MF_00107">
    <property type="entry name" value="IspF"/>
    <property type="match status" value="1"/>
</dbReference>
<dbReference type="NCBIfam" id="TIGR00453">
    <property type="entry name" value="ispD"/>
    <property type="match status" value="1"/>
</dbReference>
<keyword evidence="11 14" id="KW-0414">Isoprene biosynthesis</keyword>
<dbReference type="EMBL" id="CP097966">
    <property type="protein sequence ID" value="URQ63494.1"/>
    <property type="molecule type" value="Genomic_DNA"/>
</dbReference>
<dbReference type="InterPro" id="IPR034683">
    <property type="entry name" value="IspD/TarI"/>
</dbReference>
<dbReference type="EC" id="4.6.1.12" evidence="14"/>
<dbReference type="Proteomes" id="UP001056381">
    <property type="component" value="Chromosome"/>
</dbReference>
<dbReference type="Gene3D" id="3.30.1330.50">
    <property type="entry name" value="2-C-methyl-D-erythritol 2,4-cyclodiphosphate synthase"/>
    <property type="match status" value="1"/>
</dbReference>
<dbReference type="PANTHER" id="PTHR43181">
    <property type="entry name" value="2-C-METHYL-D-ERYTHRITOL 2,4-CYCLODIPHOSPHATE SYNTHASE, CHLOROPLASTIC"/>
    <property type="match status" value="1"/>
</dbReference>
<dbReference type="InterPro" id="IPR020555">
    <property type="entry name" value="MECDP_synthase_CS"/>
</dbReference>
<comment type="catalytic activity">
    <reaction evidence="1 14">
        <text>4-CDP-2-C-methyl-D-erythritol 2-phosphate = 2-C-methyl-D-erythritol 2,4-cyclic diphosphate + CMP</text>
        <dbReference type="Rhea" id="RHEA:23864"/>
        <dbReference type="ChEBI" id="CHEBI:57919"/>
        <dbReference type="ChEBI" id="CHEBI:58483"/>
        <dbReference type="ChEBI" id="CHEBI:60377"/>
        <dbReference type="EC" id="4.6.1.12"/>
    </reaction>
</comment>
<evidence type="ECO:0000256" key="3">
    <source>
        <dbReference type="ARBA" id="ARBA00004709"/>
    </source>
</evidence>
<feature type="domain" description="2-C-methyl-D-erythritol 2,4-cyclodiphosphate synthase" evidence="15">
    <location>
        <begin position="232"/>
        <end position="382"/>
    </location>
</feature>
<dbReference type="FunFam" id="3.90.550.10:FF:000003">
    <property type="entry name" value="2-C-methyl-D-erythritol 4-phosphate cytidylyltransferase"/>
    <property type="match status" value="1"/>
</dbReference>
<dbReference type="InterPro" id="IPR018294">
    <property type="entry name" value="ISPD_synthase_CS"/>
</dbReference>
<evidence type="ECO:0000256" key="8">
    <source>
        <dbReference type="ARBA" id="ARBA00022679"/>
    </source>
</evidence>
<comment type="catalytic activity">
    <reaction evidence="2">
        <text>2-C-methyl-D-erythritol 4-phosphate + CTP + H(+) = 4-CDP-2-C-methyl-D-erythritol + diphosphate</text>
        <dbReference type="Rhea" id="RHEA:13429"/>
        <dbReference type="ChEBI" id="CHEBI:15378"/>
        <dbReference type="ChEBI" id="CHEBI:33019"/>
        <dbReference type="ChEBI" id="CHEBI:37563"/>
        <dbReference type="ChEBI" id="CHEBI:57823"/>
        <dbReference type="ChEBI" id="CHEBI:58262"/>
        <dbReference type="EC" id="2.7.7.60"/>
    </reaction>
</comment>
<feature type="binding site" evidence="14">
    <location>
        <begin position="286"/>
        <end position="288"/>
    </location>
    <ligand>
        <name>4-CDP-2-C-methyl-D-erythritol 2-phosphate</name>
        <dbReference type="ChEBI" id="CHEBI:57919"/>
    </ligand>
</feature>
<dbReference type="GO" id="GO:0019288">
    <property type="term" value="P:isopentenyl diphosphate biosynthetic process, methylerythritol 4-phosphate pathway"/>
    <property type="evidence" value="ECO:0007669"/>
    <property type="project" value="UniProtKB-UniRule"/>
</dbReference>
<dbReference type="GO" id="GO:0046872">
    <property type="term" value="F:metal ion binding"/>
    <property type="evidence" value="ECO:0007669"/>
    <property type="project" value="UniProtKB-KW"/>
</dbReference>
<evidence type="ECO:0000256" key="2">
    <source>
        <dbReference type="ARBA" id="ARBA00001282"/>
    </source>
</evidence>
<dbReference type="AlphaFoldDB" id="A0A9Q8TZQ0"/>
<dbReference type="SUPFAM" id="SSF53448">
    <property type="entry name" value="Nucleotide-diphospho-sugar transferases"/>
    <property type="match status" value="1"/>
</dbReference>
<evidence type="ECO:0000256" key="14">
    <source>
        <dbReference type="HAMAP-Rule" id="MF_00107"/>
    </source>
</evidence>
<comment type="function">
    <text evidence="14">Involved in the biosynthesis of isopentenyl diphosphate (IPP) and dimethylallyl diphosphate (DMAPP), two major building blocks of isoprenoid compounds. Catalyzes the conversion of 4-diphosphocytidyl-2-C-methyl-D-erythritol 2-phosphate (CDP-ME2P) to 2-C-methyl-D-erythritol 2,4-cyclodiphosphate (ME-CPP) with a corresponding release of cytidine 5-monophosphate (CMP).</text>
</comment>
<feature type="binding site" evidence="14">
    <location>
        <position position="272"/>
    </location>
    <ligand>
        <name>a divalent metal cation</name>
        <dbReference type="ChEBI" id="CHEBI:60240"/>
    </ligand>
</feature>
<feature type="binding site" evidence="14">
    <location>
        <position position="238"/>
    </location>
    <ligand>
        <name>a divalent metal cation</name>
        <dbReference type="ChEBI" id="CHEBI:60240"/>
    </ligand>
</feature>
<keyword evidence="8 16" id="KW-0808">Transferase</keyword>
<evidence type="ECO:0000259" key="15">
    <source>
        <dbReference type="Pfam" id="PF02542"/>
    </source>
</evidence>
<comment type="subunit">
    <text evidence="7 14">Homotrimer.</text>
</comment>
<keyword evidence="10 14" id="KW-0479">Metal-binding</keyword>
<evidence type="ECO:0000256" key="13">
    <source>
        <dbReference type="ARBA" id="ARBA00023268"/>
    </source>
</evidence>
<keyword evidence="17" id="KW-1185">Reference proteome</keyword>
<evidence type="ECO:0000256" key="12">
    <source>
        <dbReference type="ARBA" id="ARBA00023239"/>
    </source>
</evidence>
<protein>
    <recommendedName>
        <fullName evidence="14">2-C-methyl-D-erythritol 2,4-cyclodiphosphate synthase</fullName>
        <shortName evidence="14">MECDP-synthase</shortName>
        <shortName evidence="14">MECPP-synthase</shortName>
        <shortName evidence="14">MECPS</shortName>
        <ecNumber evidence="14">4.6.1.12</ecNumber>
    </recommendedName>
</protein>
<dbReference type="PANTHER" id="PTHR43181:SF1">
    <property type="entry name" value="2-C-METHYL-D-ERYTHRITOL 2,4-CYCLODIPHOSPHATE SYNTHASE, CHLOROPLASTIC"/>
    <property type="match status" value="1"/>
</dbReference>
<evidence type="ECO:0000256" key="11">
    <source>
        <dbReference type="ARBA" id="ARBA00023229"/>
    </source>
</evidence>
<comment type="similarity">
    <text evidence="6">Belongs to the IspD/TarI cytidylyltransferase family. IspD subfamily.</text>
</comment>
<keyword evidence="9 16" id="KW-0548">Nucleotidyltransferase</keyword>
<dbReference type="InterPro" id="IPR003526">
    <property type="entry name" value="MECDP_synthase"/>
</dbReference>
<reference evidence="16" key="1">
    <citation type="submission" date="2022-05" db="EMBL/GenBank/DDBJ databases">
        <title>Single-amplified genomics reveal most streamlined microbe among free-living bacteria.</title>
        <authorList>
            <person name="Roda-Garcia J."/>
            <person name="Haro-Moreno J.M."/>
            <person name="Rodriguez-Valera F."/>
            <person name="Almagro-Moreno S."/>
            <person name="Lopez-Perez M."/>
        </authorList>
    </citation>
    <scope>NUCLEOTIDE SEQUENCE</scope>
    <source>
        <strain evidence="16">TMED112-D2-2</strain>
    </source>
</reference>
<dbReference type="GO" id="GO:0008685">
    <property type="term" value="F:2-C-methyl-D-erythritol 2,4-cyclodiphosphate synthase activity"/>
    <property type="evidence" value="ECO:0007669"/>
    <property type="project" value="UniProtKB-UniRule"/>
</dbReference>
<dbReference type="NCBIfam" id="TIGR00151">
    <property type="entry name" value="ispF"/>
    <property type="match status" value="1"/>
</dbReference>
<sequence>MKSNQNNKKISLILAAAGLGTRFSPEMPKQYFKIDNQTILEKTLNIFTNISAIKKIVIPLHKNDKEFKKIDLPDGLNIVTVTGGETRAESVLHALKLVDKEDYVIVHDAVRPFIDQKDIHLLIDEFENQNEDCLVYGLPVYESLKNINRETLFVEKSVDRNDFYLAQTPQITKAKSLESSLEICLKENYIPSDESEAIEHSGGTVRFIPGKRKNIKVTVAEDVMNFYKPEEKVGLGFDSHRFKEGEYLILGGVKVPFNKSFDAHSDGDIILHSIVDAMLGSIGDRDIGEHFPNTSEWKDAEGSKLFEITNNLLAKKGFKLIQVDIVVILEEPKLNQYKAKIIKNLSQILKLNEENIGLKAKTSEKMGFIGNNDGAAAQTIIKISK</sequence>
<evidence type="ECO:0000256" key="9">
    <source>
        <dbReference type="ARBA" id="ARBA00022695"/>
    </source>
</evidence>
<feature type="binding site" evidence="14">
    <location>
        <position position="368"/>
    </location>
    <ligand>
        <name>4-CDP-2-C-methyl-D-erythritol 2-phosphate</name>
        <dbReference type="ChEBI" id="CHEBI:57919"/>
    </ligand>
</feature>
<evidence type="ECO:0000256" key="6">
    <source>
        <dbReference type="ARBA" id="ARBA00009789"/>
    </source>
</evidence>
<dbReference type="Pfam" id="PF02542">
    <property type="entry name" value="YgbB"/>
    <property type="match status" value="1"/>
</dbReference>
<comment type="cofactor">
    <cofactor evidence="14">
        <name>a divalent metal cation</name>
        <dbReference type="ChEBI" id="CHEBI:60240"/>
    </cofactor>
    <text evidence="14">Binds 1 divalent metal cation per subunit.</text>
</comment>
<feature type="binding site" evidence="14">
    <location>
        <begin position="238"/>
        <end position="240"/>
    </location>
    <ligand>
        <name>4-CDP-2-C-methyl-D-erythritol 2-phosphate</name>
        <dbReference type="ChEBI" id="CHEBI:57919"/>
    </ligand>
</feature>
<proteinExistence type="inferred from homology"/>
<dbReference type="CDD" id="cd00554">
    <property type="entry name" value="MECDP_synthase"/>
    <property type="match status" value="1"/>
</dbReference>
<dbReference type="InterPro" id="IPR029044">
    <property type="entry name" value="Nucleotide-diphossugar_trans"/>
</dbReference>
<dbReference type="PROSITE" id="PS01295">
    <property type="entry name" value="ISPD"/>
    <property type="match status" value="1"/>
</dbReference>
<comment type="similarity">
    <text evidence="5 14">Belongs to the IspF family.</text>
</comment>
<comment type="pathway">
    <text evidence="4">Isoprenoid biosynthesis; isopentenyl diphosphate biosynthesis via DXP pathway; isopentenyl diphosphate from 1-deoxy-D-xylulose 5-phosphate: step 2/6.</text>
</comment>
<feature type="site" description="Transition state stabilizer" evidence="14">
    <location>
        <position position="264"/>
    </location>
</feature>
<dbReference type="CDD" id="cd02516">
    <property type="entry name" value="CDP-ME_synthetase"/>
    <property type="match status" value="1"/>
</dbReference>
<name>A0A9Q8TZQ0_9GAMM</name>
<evidence type="ECO:0000256" key="4">
    <source>
        <dbReference type="ARBA" id="ARBA00004787"/>
    </source>
</evidence>
<dbReference type="GO" id="GO:0050518">
    <property type="term" value="F:2-C-methyl-D-erythritol 4-phosphate cytidylyltransferase activity"/>
    <property type="evidence" value="ECO:0007669"/>
    <property type="project" value="UniProtKB-EC"/>
</dbReference>
<evidence type="ECO:0000256" key="10">
    <source>
        <dbReference type="ARBA" id="ARBA00022723"/>
    </source>
</evidence>
<accession>A0A9Q8TZQ0</accession>
<evidence type="ECO:0000313" key="16">
    <source>
        <dbReference type="EMBL" id="URQ63494.1"/>
    </source>
</evidence>
<feature type="binding site" evidence="14">
    <location>
        <begin position="264"/>
        <end position="265"/>
    </location>
    <ligand>
        <name>4-CDP-2-C-methyl-D-erythritol 2-phosphate</name>
        <dbReference type="ChEBI" id="CHEBI:57919"/>
    </ligand>
</feature>
<dbReference type="SUPFAM" id="SSF69765">
    <property type="entry name" value="IpsF-like"/>
    <property type="match status" value="1"/>
</dbReference>
<dbReference type="InterPro" id="IPR036571">
    <property type="entry name" value="MECDP_synthase_sf"/>
</dbReference>
<dbReference type="PROSITE" id="PS01350">
    <property type="entry name" value="ISPF"/>
    <property type="match status" value="1"/>
</dbReference>
<comment type="caution">
    <text evidence="14">Lacks conserved residue(s) required for the propagation of feature annotation.</text>
</comment>
<gene>
    <name evidence="16" type="primary">ispD</name>
    <name evidence="14" type="synonym">ispF</name>
    <name evidence="16" type="ORF">M9B40_01685</name>
</gene>
<dbReference type="Gene3D" id="3.90.550.10">
    <property type="entry name" value="Spore Coat Polysaccharide Biosynthesis Protein SpsA, Chain A"/>
    <property type="match status" value="1"/>
</dbReference>
<evidence type="ECO:0000256" key="1">
    <source>
        <dbReference type="ARBA" id="ARBA00000200"/>
    </source>
</evidence>
<dbReference type="GO" id="GO:0016114">
    <property type="term" value="P:terpenoid biosynthetic process"/>
    <property type="evidence" value="ECO:0007669"/>
    <property type="project" value="InterPro"/>
</dbReference>
<evidence type="ECO:0000256" key="5">
    <source>
        <dbReference type="ARBA" id="ARBA00008480"/>
    </source>
</evidence>
<dbReference type="Pfam" id="PF01128">
    <property type="entry name" value="IspD"/>
    <property type="match status" value="1"/>
</dbReference>
<keyword evidence="12 14" id="KW-0456">Lyase</keyword>
<dbReference type="InterPro" id="IPR001228">
    <property type="entry name" value="IspD"/>
</dbReference>
<evidence type="ECO:0000313" key="17">
    <source>
        <dbReference type="Proteomes" id="UP001056381"/>
    </source>
</evidence>
<organism evidence="16 17">
    <name type="scientific">SAR86 cluster bacterium</name>
    <dbReference type="NCBI Taxonomy" id="2030880"/>
    <lineage>
        <taxon>Bacteria</taxon>
        <taxon>Pseudomonadati</taxon>
        <taxon>Pseudomonadota</taxon>
        <taxon>Gammaproteobacteria</taxon>
        <taxon>SAR86 cluster</taxon>
    </lineage>
</organism>